<organism evidence="2 3">
    <name type="scientific">Proteus penneri</name>
    <dbReference type="NCBI Taxonomy" id="102862"/>
    <lineage>
        <taxon>Bacteria</taxon>
        <taxon>Pseudomonadati</taxon>
        <taxon>Pseudomonadota</taxon>
        <taxon>Gammaproteobacteria</taxon>
        <taxon>Enterobacterales</taxon>
        <taxon>Morganellaceae</taxon>
        <taxon>Proteus</taxon>
    </lineage>
</organism>
<evidence type="ECO:0000313" key="3">
    <source>
        <dbReference type="Proteomes" id="UP000183920"/>
    </source>
</evidence>
<accession>A0A0G4PYY4</accession>
<dbReference type="InterPro" id="IPR055346">
    <property type="entry name" value="Fe-S_cluster_assembly_SufBD"/>
</dbReference>
<feature type="domain" description="SUF system FeS cluster assembly SufBD core" evidence="1">
    <location>
        <begin position="180"/>
        <end position="407"/>
    </location>
</feature>
<reference evidence="3" key="1">
    <citation type="submission" date="2015-06" db="EMBL/GenBank/DDBJ databases">
        <authorList>
            <person name="Urmite Genomes"/>
        </authorList>
    </citation>
    <scope>NUCLEOTIDE SEQUENCE [LARGE SCALE GENOMIC DNA]</scope>
    <source>
        <strain evidence="3">CSUR P1867</strain>
    </source>
</reference>
<dbReference type="PANTHER" id="PTHR43575">
    <property type="entry name" value="PROTEIN ABCI7, CHLOROPLASTIC"/>
    <property type="match status" value="1"/>
</dbReference>
<evidence type="ECO:0000313" key="2">
    <source>
        <dbReference type="EMBL" id="CRL58917.1"/>
    </source>
</evidence>
<protein>
    <submittedName>
        <fullName evidence="2">FeS cluster assembly protein SufD</fullName>
    </submittedName>
</protein>
<dbReference type="RefSeq" id="WP_072062555.1">
    <property type="nucleotide sequence ID" value="NZ_CVRY01000001.1"/>
</dbReference>
<dbReference type="NCBIfam" id="TIGR01981">
    <property type="entry name" value="sufD"/>
    <property type="match status" value="1"/>
</dbReference>
<dbReference type="EMBL" id="CVRY01000001">
    <property type="protein sequence ID" value="CRL58917.1"/>
    <property type="molecule type" value="Genomic_DNA"/>
</dbReference>
<proteinExistence type="predicted"/>
<dbReference type="InterPro" id="IPR037284">
    <property type="entry name" value="SUF_FeS_clus_asmbl_SufBD_sf"/>
</dbReference>
<dbReference type="NCBIfam" id="NF008194">
    <property type="entry name" value="PRK10948.1"/>
    <property type="match status" value="1"/>
</dbReference>
<dbReference type="InterPro" id="IPR000825">
    <property type="entry name" value="SUF_FeS_clus_asmbl_SufBD_core"/>
</dbReference>
<dbReference type="Proteomes" id="UP000183920">
    <property type="component" value="Unassembled WGS sequence"/>
</dbReference>
<dbReference type="SUPFAM" id="SSF101960">
    <property type="entry name" value="Stabilizer of iron transporter SufD"/>
    <property type="match status" value="1"/>
</dbReference>
<sequence>MAGLLTLNEKREKQRQVELRNQQALKTFSELYHQRKGDDNLNARNHWLQVEKVGFPVYRHEDWHYTPLDETLSQSYQQLPPFDVQSLITKHALALDCYRVVMVNGTFSPIESSEEFGPYQVTLLDNQSELPEAVNGEIFLHLVESLAPHPLLITLKNGVIADKPLYILNITQGERGAEVNNANYRFHLDVGANTQMQVIEHYISSDNENRHFTGARLTAAIGDNASFNHIKLGFENGVSQHFAHNDLTIGRDARVNSYAFLLGAKLSRHHTSSALKGENTVLSMNSVVLPKAGEIADTRTWLVHGEKNCQSRQLHKSIAMDAGKAVFNGMITVTPQALKTDGQMTNNNLLLGDKAQIDTKPQLEIYADDVKCSHGATVGRIDDEQLFYLRSRGISLTDARKMIIHAFAAELTESIENSVIKSLVLDRINQRLLEV</sequence>
<name>A0A0G4PYY4_9GAMM</name>
<gene>
    <name evidence="2" type="primary">sufD</name>
    <name evidence="2" type="ORF">BN1804_00084</name>
</gene>
<dbReference type="InterPro" id="IPR011542">
    <property type="entry name" value="SUF_FeS_clus_asmbl_SufD"/>
</dbReference>
<dbReference type="Pfam" id="PF01458">
    <property type="entry name" value="SUFBD_core"/>
    <property type="match status" value="1"/>
</dbReference>
<dbReference type="GO" id="GO:0016226">
    <property type="term" value="P:iron-sulfur cluster assembly"/>
    <property type="evidence" value="ECO:0007669"/>
    <property type="project" value="InterPro"/>
</dbReference>
<dbReference type="PANTHER" id="PTHR43575:SF1">
    <property type="entry name" value="PROTEIN ABCI7, CHLOROPLASTIC"/>
    <property type="match status" value="1"/>
</dbReference>
<dbReference type="AlphaFoldDB" id="A0A0G4PYY4"/>
<evidence type="ECO:0000259" key="1">
    <source>
        <dbReference type="Pfam" id="PF01458"/>
    </source>
</evidence>